<dbReference type="InterPro" id="IPR023753">
    <property type="entry name" value="FAD/NAD-binding_dom"/>
</dbReference>
<dbReference type="RefSeq" id="WP_369044893.1">
    <property type="nucleotide sequence ID" value="NZ_CP163302.1"/>
</dbReference>
<keyword evidence="2" id="KW-0285">Flavoprotein</keyword>
<dbReference type="AlphaFoldDB" id="A0AB39KZG7"/>
<gene>
    <name evidence="7" type="ORF">AB5L97_12365</name>
</gene>
<dbReference type="SUPFAM" id="SSF51905">
    <property type="entry name" value="FAD/NAD(P)-binding domain"/>
    <property type="match status" value="1"/>
</dbReference>
<evidence type="ECO:0000256" key="4">
    <source>
        <dbReference type="ARBA" id="ARBA00023002"/>
    </source>
</evidence>
<sequence length="416" mass="44100">MEQPILIAGGGLAAGSAAKTLRQEGYDGPIRVVAAEHRTPYLRPPLSKEFLKGTGSEADLEVNPPGWYAEHDVEVLLGERAEQVIPATHMLRLESDALLPYSKLLIATGAQPRVLDLPGAHLEGIHSLRRFEDSLGLRTELSGGGRHVVIVGTGWIGFEVAAAAREYGNDVTVLGRRTTVLRQLEPALAEVFRRNLEAEGTRFRLGAHPVEFVAGQSEEGVAGIVLNTGERIAADLVVVAAGVEPDTALAEGTRMAVRNGIVTDASLRTGVANVFAAGDVASSLQPFTGEHVRSEHWSNALNSGKVAAKAMLGQEAQLDIAPYFYTDQAGLSMEYSGYWQLVRGAQLVLRGSIDTVEAAKDGFVALWVRGGAVVGGMNVNTSRQQKAIKALIASRATVDLARLGDPAVPLAELAGI</sequence>
<dbReference type="EMBL" id="CP163302">
    <property type="protein sequence ID" value="XDP44075.1"/>
    <property type="molecule type" value="Genomic_DNA"/>
</dbReference>
<dbReference type="PRINTS" id="PR00368">
    <property type="entry name" value="FADPNR"/>
</dbReference>
<reference evidence="7" key="1">
    <citation type="submission" date="2024-07" db="EMBL/GenBank/DDBJ databases">
        <authorList>
            <person name="fu j."/>
        </authorList>
    </citation>
    <scope>NUCLEOTIDE SEQUENCE</scope>
    <source>
        <strain evidence="7">P10A9</strain>
    </source>
</reference>
<dbReference type="Gene3D" id="3.50.50.60">
    <property type="entry name" value="FAD/NAD(P)-binding domain"/>
    <property type="match status" value="2"/>
</dbReference>
<dbReference type="InterPro" id="IPR016156">
    <property type="entry name" value="FAD/NAD-linked_Rdtase_dimer_sf"/>
</dbReference>
<name>A0AB39KZG7_9MICC</name>
<dbReference type="PRINTS" id="PR00411">
    <property type="entry name" value="PNDRDTASEI"/>
</dbReference>
<dbReference type="Pfam" id="PF07992">
    <property type="entry name" value="Pyr_redox_2"/>
    <property type="match status" value="1"/>
</dbReference>
<proteinExistence type="predicted"/>
<evidence type="ECO:0000256" key="3">
    <source>
        <dbReference type="ARBA" id="ARBA00022827"/>
    </source>
</evidence>
<keyword evidence="3" id="KW-0274">FAD</keyword>
<dbReference type="GO" id="GO:0005737">
    <property type="term" value="C:cytoplasm"/>
    <property type="evidence" value="ECO:0007669"/>
    <property type="project" value="TreeGrafter"/>
</dbReference>
<feature type="domain" description="FAD/NAD(P)-binding" evidence="5">
    <location>
        <begin position="5"/>
        <end position="304"/>
    </location>
</feature>
<dbReference type="Pfam" id="PF14759">
    <property type="entry name" value="Reductase_C"/>
    <property type="match status" value="1"/>
</dbReference>
<evidence type="ECO:0000259" key="6">
    <source>
        <dbReference type="Pfam" id="PF14759"/>
    </source>
</evidence>
<organism evidence="7">
    <name type="scientific">Sinomonas puerhi</name>
    <dbReference type="NCBI Taxonomy" id="3238584"/>
    <lineage>
        <taxon>Bacteria</taxon>
        <taxon>Bacillati</taxon>
        <taxon>Actinomycetota</taxon>
        <taxon>Actinomycetes</taxon>
        <taxon>Micrococcales</taxon>
        <taxon>Micrococcaceae</taxon>
        <taxon>Sinomonas</taxon>
    </lineage>
</organism>
<dbReference type="GO" id="GO:0016651">
    <property type="term" value="F:oxidoreductase activity, acting on NAD(P)H"/>
    <property type="evidence" value="ECO:0007669"/>
    <property type="project" value="TreeGrafter"/>
</dbReference>
<dbReference type="KEGG" id="spue:AB5L97_12365"/>
<dbReference type="InterPro" id="IPR050446">
    <property type="entry name" value="FAD-oxidoreductase/Apoptosis"/>
</dbReference>
<evidence type="ECO:0000259" key="5">
    <source>
        <dbReference type="Pfam" id="PF07992"/>
    </source>
</evidence>
<dbReference type="Gene3D" id="3.30.390.30">
    <property type="match status" value="1"/>
</dbReference>
<dbReference type="SUPFAM" id="SSF55424">
    <property type="entry name" value="FAD/NAD-linked reductases, dimerisation (C-terminal) domain"/>
    <property type="match status" value="1"/>
</dbReference>
<dbReference type="PANTHER" id="PTHR43557">
    <property type="entry name" value="APOPTOSIS-INDUCING FACTOR 1"/>
    <property type="match status" value="1"/>
</dbReference>
<evidence type="ECO:0000313" key="7">
    <source>
        <dbReference type="EMBL" id="XDP44075.1"/>
    </source>
</evidence>
<evidence type="ECO:0000256" key="1">
    <source>
        <dbReference type="ARBA" id="ARBA00001974"/>
    </source>
</evidence>
<evidence type="ECO:0000256" key="2">
    <source>
        <dbReference type="ARBA" id="ARBA00022630"/>
    </source>
</evidence>
<dbReference type="PANTHER" id="PTHR43557:SF2">
    <property type="entry name" value="RIESKE DOMAIN-CONTAINING PROTEIN-RELATED"/>
    <property type="match status" value="1"/>
</dbReference>
<dbReference type="InterPro" id="IPR028202">
    <property type="entry name" value="Reductase_C"/>
</dbReference>
<dbReference type="InterPro" id="IPR036188">
    <property type="entry name" value="FAD/NAD-bd_sf"/>
</dbReference>
<feature type="domain" description="Reductase C-terminal" evidence="6">
    <location>
        <begin position="323"/>
        <end position="414"/>
    </location>
</feature>
<keyword evidence="4" id="KW-0560">Oxidoreductase</keyword>
<accession>A0AB39KZG7</accession>
<comment type="cofactor">
    <cofactor evidence="1">
        <name>FAD</name>
        <dbReference type="ChEBI" id="CHEBI:57692"/>
    </cofactor>
</comment>
<protein>
    <submittedName>
        <fullName evidence="7">NAD(P)/FAD-dependent oxidoreductase</fullName>
    </submittedName>
</protein>